<dbReference type="EMBL" id="AP027079">
    <property type="protein sequence ID" value="BDU70069.1"/>
    <property type="molecule type" value="Genomic_DNA"/>
</dbReference>
<dbReference type="InterPro" id="IPR045584">
    <property type="entry name" value="Pilin-like"/>
</dbReference>
<proteinExistence type="predicted"/>
<dbReference type="SUPFAM" id="SSF54523">
    <property type="entry name" value="Pili subunits"/>
    <property type="match status" value="1"/>
</dbReference>
<sequence>MRRAAGFTLIELLLVLAIIGILATIAVPSLLNQREKAKMNALKDQTVRVVGDLGSVINELADPPSERKAGYPTTSYLGTAGDNQTKAQDAITLVMARPNFSSARNPYTGGGGAYLAAPTPAPGGGTLGAVYLDASTANTTQDAYITITGVFRDIKGDIQGLTKTVSVN</sequence>
<keyword evidence="1" id="KW-0472">Membrane</keyword>
<evidence type="ECO:0000256" key="1">
    <source>
        <dbReference type="SAM" id="Phobius"/>
    </source>
</evidence>
<dbReference type="RefSeq" id="WP_286353788.1">
    <property type="nucleotide sequence ID" value="NZ_AP027079.1"/>
</dbReference>
<keyword evidence="1" id="KW-0812">Transmembrane</keyword>
<evidence type="ECO:0008006" key="4">
    <source>
        <dbReference type="Google" id="ProtNLM"/>
    </source>
</evidence>
<keyword evidence="1" id="KW-1133">Transmembrane helix</keyword>
<evidence type="ECO:0000313" key="2">
    <source>
        <dbReference type="EMBL" id="BDU70069.1"/>
    </source>
</evidence>
<feature type="transmembrane region" description="Helical" evidence="1">
    <location>
        <begin position="12"/>
        <end position="31"/>
    </location>
</feature>
<evidence type="ECO:0000313" key="3">
    <source>
        <dbReference type="Proteomes" id="UP001242010"/>
    </source>
</evidence>
<dbReference type="PROSITE" id="PS00409">
    <property type="entry name" value="PROKAR_NTER_METHYL"/>
    <property type="match status" value="1"/>
</dbReference>
<reference evidence="3" key="1">
    <citation type="journal article" date="2023" name="Int. J. Syst. Evol. Microbiol.">
        <title>Mesoterricola silvestris gen. nov., sp. nov., Mesoterricola sediminis sp. nov., Geothrix oryzae sp. nov., Geothrix edaphica sp. nov., Geothrix rubra sp. nov., and Geothrix limicola sp. nov., six novel members of Acidobacteriota isolated from soils.</title>
        <authorList>
            <person name="Itoh H."/>
            <person name="Sugisawa Y."/>
            <person name="Mise K."/>
            <person name="Xu Z."/>
            <person name="Kuniyasu M."/>
            <person name="Ushijima N."/>
            <person name="Kawano K."/>
            <person name="Kobayashi E."/>
            <person name="Shiratori Y."/>
            <person name="Masuda Y."/>
            <person name="Senoo K."/>
        </authorList>
    </citation>
    <scope>NUCLEOTIDE SEQUENCE [LARGE SCALE GENOMIC DNA]</scope>
    <source>
        <strain evidence="3">Red222</strain>
    </source>
</reference>
<name>A0ABM8DST6_9BACT</name>
<dbReference type="Proteomes" id="UP001242010">
    <property type="component" value="Chromosome"/>
</dbReference>
<keyword evidence="3" id="KW-1185">Reference proteome</keyword>
<organism evidence="2 3">
    <name type="scientific">Geothrix oryzae</name>
    <dbReference type="NCBI Taxonomy" id="2927975"/>
    <lineage>
        <taxon>Bacteria</taxon>
        <taxon>Pseudomonadati</taxon>
        <taxon>Acidobacteriota</taxon>
        <taxon>Holophagae</taxon>
        <taxon>Holophagales</taxon>
        <taxon>Holophagaceae</taxon>
        <taxon>Geothrix</taxon>
    </lineage>
</organism>
<protein>
    <recommendedName>
        <fullName evidence="4">Prepilin-type N-terminal cleavage/methylation domain-containing protein</fullName>
    </recommendedName>
</protein>
<gene>
    <name evidence="2" type="ORF">GETHOR_21700</name>
</gene>
<accession>A0ABM8DST6</accession>
<dbReference type="Gene3D" id="3.30.700.10">
    <property type="entry name" value="Glycoprotein, Type 4 Pilin"/>
    <property type="match status" value="1"/>
</dbReference>
<dbReference type="Pfam" id="PF07963">
    <property type="entry name" value="N_methyl"/>
    <property type="match status" value="1"/>
</dbReference>
<dbReference type="NCBIfam" id="TIGR02532">
    <property type="entry name" value="IV_pilin_GFxxxE"/>
    <property type="match status" value="1"/>
</dbReference>
<dbReference type="InterPro" id="IPR012902">
    <property type="entry name" value="N_methyl_site"/>
</dbReference>